<dbReference type="Proteomes" id="UP000662931">
    <property type="component" value="Chromosome 2"/>
</dbReference>
<organism evidence="2 3">
    <name type="scientific">Eeniella nana</name>
    <name type="common">Yeast</name>
    <name type="synonym">Brettanomyces nanus</name>
    <dbReference type="NCBI Taxonomy" id="13502"/>
    <lineage>
        <taxon>Eukaryota</taxon>
        <taxon>Fungi</taxon>
        <taxon>Dikarya</taxon>
        <taxon>Ascomycota</taxon>
        <taxon>Saccharomycotina</taxon>
        <taxon>Pichiomycetes</taxon>
        <taxon>Pichiales</taxon>
        <taxon>Pichiaceae</taxon>
        <taxon>Brettanomyces</taxon>
    </lineage>
</organism>
<protein>
    <submittedName>
        <fullName evidence="2">Uncharacterized protein</fullName>
    </submittedName>
</protein>
<evidence type="ECO:0000313" key="3">
    <source>
        <dbReference type="Proteomes" id="UP000662931"/>
    </source>
</evidence>
<dbReference type="GeneID" id="62195938"/>
<proteinExistence type="predicted"/>
<gene>
    <name evidence="2" type="ORF">FOA43_002537</name>
</gene>
<evidence type="ECO:0000256" key="1">
    <source>
        <dbReference type="SAM" id="MobiDB-lite"/>
    </source>
</evidence>
<name>A0A875RV30_EENNA</name>
<dbReference type="EMBL" id="CP064813">
    <property type="protein sequence ID" value="QPG75187.1"/>
    <property type="molecule type" value="Genomic_DNA"/>
</dbReference>
<dbReference type="RefSeq" id="XP_038778752.1">
    <property type="nucleotide sequence ID" value="XM_038922824.1"/>
</dbReference>
<sequence>MERLHVSAGGSSQKRPYNDVFGVQNKTPINSMETPSYEGYYSDSDRIVIHDMDQFLRESSDEVDSLSNQVKDTVGEKIEDFENVDLEKLVIPDLDSNSRLREYIAKILVHKREREGETGEIEAGERNFYLNQFIKRYMALIRYYNPGLLVWRIYMRWFEENRDNSAGKIVELDDDGDEEMLSDDETEIMADLAKNDDAMSIDNVV</sequence>
<evidence type="ECO:0000313" key="2">
    <source>
        <dbReference type="EMBL" id="QPG75187.1"/>
    </source>
</evidence>
<accession>A0A875RV30</accession>
<feature type="region of interest" description="Disordered" evidence="1">
    <location>
        <begin position="1"/>
        <end position="23"/>
    </location>
</feature>
<keyword evidence="3" id="KW-1185">Reference proteome</keyword>
<dbReference type="OrthoDB" id="3995003at2759"/>
<dbReference type="AlphaFoldDB" id="A0A875RV30"/>
<dbReference type="KEGG" id="bnn:FOA43_002537"/>
<reference evidence="2" key="1">
    <citation type="submission" date="2020-10" db="EMBL/GenBank/DDBJ databases">
        <authorList>
            <person name="Roach M.J.R."/>
        </authorList>
    </citation>
    <scope>NUCLEOTIDE SEQUENCE</scope>
    <source>
        <strain evidence="2">CBS 1945</strain>
    </source>
</reference>